<dbReference type="KEGG" id="crd:CRES_0906"/>
<protein>
    <submittedName>
        <fullName evidence="3">DNA double-strand break repair ATPase</fullName>
    </submittedName>
</protein>
<dbReference type="AlphaFoldDB" id="F8E198"/>
<dbReference type="InterPro" id="IPR027417">
    <property type="entry name" value="P-loop_NTPase"/>
</dbReference>
<feature type="domain" description="DUF2326" evidence="2">
    <location>
        <begin position="407"/>
        <end position="512"/>
    </location>
</feature>
<dbReference type="SUPFAM" id="SSF52540">
    <property type="entry name" value="P-loop containing nucleoside triphosphate hydrolases"/>
    <property type="match status" value="1"/>
</dbReference>
<accession>F8E198</accession>
<proteinExistence type="predicted"/>
<dbReference type="Proteomes" id="UP000000492">
    <property type="component" value="Chromosome"/>
</dbReference>
<dbReference type="EMBL" id="CP002857">
    <property type="protein sequence ID" value="AEI09262.1"/>
    <property type="molecule type" value="Genomic_DNA"/>
</dbReference>
<keyword evidence="4" id="KW-1185">Reference proteome</keyword>
<gene>
    <name evidence="3" type="ordered locus">CRES_0906</name>
</gene>
<evidence type="ECO:0000313" key="4">
    <source>
        <dbReference type="Proteomes" id="UP000000492"/>
    </source>
</evidence>
<dbReference type="STRING" id="662755.CRES_0906"/>
<evidence type="ECO:0000313" key="3">
    <source>
        <dbReference type="EMBL" id="AEI09262.1"/>
    </source>
</evidence>
<feature type="coiled-coil region" evidence="1">
    <location>
        <begin position="163"/>
        <end position="220"/>
    </location>
</feature>
<sequence>MIEFHAGLNIIEGADGAQNSIGKSTVLQIIDFVYGGRDFLSSDAVTMATAVRHHVIYFTLRIHGINYHFSRDTSRPGFVATYQDPGWTIPGDEMSIDEYMGFLLTSYGLDEAGTSWRDLVGRFSRVDESGIAMLDKPLAAAPRESDTSGAAALLRLFGAYAEIEEIQDRYAKVRSEVDALDAIAKGQYSNYIKLTKKADRDRAERELAEAKAEATRVHRQADLDLFDADRKARQEQQLLRAQLRPLTEQLDQLTGKLAIVEATLAGRTRITTDDLEEFYTYFPHANREHLETVEYYHHALTGILEEQLTEQRRLYTTQVAALQREIRAQQARIVSLGESVQLDDETYQRSLELHTKITQLDEQIRTFDHNQKLKEERKALKKEIEESIPATLGELTTQINAEMRDVMDALYPSEPRKAPIFTFKAVTKGVSYIFDHNGDTGSGAKFNHLVALDIAVLRSTPLPFLIHDSAIIKLIAFAPVAELLAVYINTANLTSRAGEPKQVFFSFDATKAYGTKAEERVAPAQVIHLGEGAEALYGFTWNTETTDHHDPQPSEGGQR</sequence>
<feature type="coiled-coil region" evidence="1">
    <location>
        <begin position="305"/>
        <end position="339"/>
    </location>
</feature>
<reference evidence="3 4" key="1">
    <citation type="journal article" date="2012" name="BMC Genomics">
        <title>Complete genome sequence, lifestyle, and multi-drug resistance of the human pathogen Corynebacterium resistens DSM 45100 isolated from blood samples of a leukemia patient.</title>
        <authorList>
            <person name="Schroder J."/>
            <person name="Maus I."/>
            <person name="Meyer K."/>
            <person name="Wordemann S."/>
            <person name="Blom J."/>
            <person name="Jaenicke S."/>
            <person name="Schneider J."/>
            <person name="Trost E."/>
            <person name="Tauch A."/>
        </authorList>
    </citation>
    <scope>NUCLEOTIDE SEQUENCE [LARGE SCALE GENOMIC DNA]</scope>
    <source>
        <strain evidence="4">DSM 45100 / JCM 12819 / CCUG 50093 / GTC 2026 / SICGH 158</strain>
    </source>
</reference>
<dbReference type="Pfam" id="PF10088">
    <property type="entry name" value="DUF2326"/>
    <property type="match status" value="1"/>
</dbReference>
<dbReference type="eggNOG" id="COG5293">
    <property type="taxonomic scope" value="Bacteria"/>
</dbReference>
<dbReference type="HOGENOM" id="CLU_036792_0_0_11"/>
<keyword evidence="1" id="KW-0175">Coiled coil</keyword>
<organism evidence="3 4">
    <name type="scientific">Corynebacterium resistens (strain DSM 45100 / JCM 12819 / GTC 2026 / SICGH 158)</name>
    <dbReference type="NCBI Taxonomy" id="662755"/>
    <lineage>
        <taxon>Bacteria</taxon>
        <taxon>Bacillati</taxon>
        <taxon>Actinomycetota</taxon>
        <taxon>Actinomycetes</taxon>
        <taxon>Mycobacteriales</taxon>
        <taxon>Corynebacteriaceae</taxon>
        <taxon>Corynebacterium</taxon>
    </lineage>
</organism>
<evidence type="ECO:0000259" key="2">
    <source>
        <dbReference type="Pfam" id="PF10088"/>
    </source>
</evidence>
<dbReference type="InterPro" id="IPR018760">
    <property type="entry name" value="DUF2326"/>
</dbReference>
<name>F8E198_CORRG</name>
<evidence type="ECO:0000256" key="1">
    <source>
        <dbReference type="SAM" id="Coils"/>
    </source>
</evidence>
<dbReference type="Gene3D" id="3.40.50.300">
    <property type="entry name" value="P-loop containing nucleotide triphosphate hydrolases"/>
    <property type="match status" value="1"/>
</dbReference>